<evidence type="ECO:0000256" key="2">
    <source>
        <dbReference type="ARBA" id="ARBA00023015"/>
    </source>
</evidence>
<keyword evidence="5" id="KW-0539">Nucleus</keyword>
<keyword evidence="7" id="KW-0862">Zinc</keyword>
<evidence type="ECO:0000259" key="10">
    <source>
        <dbReference type="PROSITE" id="PS50114"/>
    </source>
</evidence>
<dbReference type="CDD" id="cd00202">
    <property type="entry name" value="ZnF_GATA"/>
    <property type="match status" value="1"/>
</dbReference>
<evidence type="ECO:0000256" key="6">
    <source>
        <dbReference type="PROSITE-ProRule" id="PRU00035"/>
    </source>
</evidence>
<keyword evidence="7" id="KW-0863">Zinc-finger</keyword>
<dbReference type="PROSITE" id="PS50014">
    <property type="entry name" value="BROMODOMAIN_2"/>
    <property type="match status" value="1"/>
</dbReference>
<protein>
    <submittedName>
        <fullName evidence="11">Uncharacterized protein</fullName>
    </submittedName>
</protein>
<dbReference type="Gene3D" id="3.30.50.10">
    <property type="entry name" value="Erythroid Transcription Factor GATA-1, subunit A"/>
    <property type="match status" value="1"/>
</dbReference>
<keyword evidence="7" id="KW-0479">Metal-binding</keyword>
<evidence type="ECO:0000256" key="8">
    <source>
        <dbReference type="SAM" id="MobiDB-lite"/>
    </source>
</evidence>
<accession>A0ABR2VTQ0</accession>
<dbReference type="PRINTS" id="PR00503">
    <property type="entry name" value="BROMODOMAIN"/>
</dbReference>
<reference evidence="11 12" key="1">
    <citation type="submission" date="2023-04" db="EMBL/GenBank/DDBJ databases">
        <title>Genome of Basidiobolus ranarum AG-B5.</title>
        <authorList>
            <person name="Stajich J.E."/>
            <person name="Carter-House D."/>
            <person name="Gryganskyi A."/>
        </authorList>
    </citation>
    <scope>NUCLEOTIDE SEQUENCE [LARGE SCALE GENOMIC DNA]</scope>
    <source>
        <strain evidence="11 12">AG-B5</strain>
    </source>
</reference>
<feature type="region of interest" description="Disordered" evidence="8">
    <location>
        <begin position="313"/>
        <end position="338"/>
    </location>
</feature>
<dbReference type="SMART" id="SM00297">
    <property type="entry name" value="BROMO"/>
    <property type="match status" value="1"/>
</dbReference>
<evidence type="ECO:0000256" key="5">
    <source>
        <dbReference type="ARBA" id="ARBA00023242"/>
    </source>
</evidence>
<dbReference type="PANTHER" id="PTHR22881">
    <property type="entry name" value="BROMODOMAIN CONTAINING PROTEIN"/>
    <property type="match status" value="1"/>
</dbReference>
<evidence type="ECO:0000256" key="7">
    <source>
        <dbReference type="PROSITE-ProRule" id="PRU00094"/>
    </source>
</evidence>
<proteinExistence type="predicted"/>
<gene>
    <name evidence="11" type="ORF">K7432_011849</name>
</gene>
<feature type="compositionally biased region" description="Polar residues" evidence="8">
    <location>
        <begin position="702"/>
        <end position="711"/>
    </location>
</feature>
<feature type="compositionally biased region" description="Low complexity" evidence="8">
    <location>
        <begin position="32"/>
        <end position="45"/>
    </location>
</feature>
<evidence type="ECO:0000313" key="11">
    <source>
        <dbReference type="EMBL" id="KAK9701147.1"/>
    </source>
</evidence>
<evidence type="ECO:0000259" key="9">
    <source>
        <dbReference type="PROSITE" id="PS50014"/>
    </source>
</evidence>
<feature type="region of interest" description="Disordered" evidence="8">
    <location>
        <begin position="80"/>
        <end position="137"/>
    </location>
</feature>
<evidence type="ECO:0000313" key="12">
    <source>
        <dbReference type="Proteomes" id="UP001479436"/>
    </source>
</evidence>
<dbReference type="InterPro" id="IPR000679">
    <property type="entry name" value="Znf_GATA"/>
</dbReference>
<feature type="region of interest" description="Disordered" evidence="8">
    <location>
        <begin position="574"/>
        <end position="597"/>
    </location>
</feature>
<feature type="domain" description="GATA-type" evidence="10">
    <location>
        <begin position="741"/>
        <end position="790"/>
    </location>
</feature>
<keyword evidence="12" id="KW-1185">Reference proteome</keyword>
<dbReference type="CDD" id="cd04369">
    <property type="entry name" value="Bromodomain"/>
    <property type="match status" value="1"/>
</dbReference>
<dbReference type="InterPro" id="IPR036427">
    <property type="entry name" value="Bromodomain-like_sf"/>
</dbReference>
<feature type="compositionally biased region" description="Polar residues" evidence="8">
    <location>
        <begin position="313"/>
        <end position="324"/>
    </location>
</feature>
<dbReference type="Gene3D" id="1.20.920.10">
    <property type="entry name" value="Bromodomain-like"/>
    <property type="match status" value="1"/>
</dbReference>
<dbReference type="InterPro" id="IPR021900">
    <property type="entry name" value="DUF3512"/>
</dbReference>
<dbReference type="PROSITE" id="PS00344">
    <property type="entry name" value="GATA_ZN_FINGER_1"/>
    <property type="match status" value="1"/>
</dbReference>
<dbReference type="Pfam" id="PF00320">
    <property type="entry name" value="GATA"/>
    <property type="match status" value="1"/>
</dbReference>
<feature type="compositionally biased region" description="Polar residues" evidence="8">
    <location>
        <begin position="580"/>
        <end position="597"/>
    </location>
</feature>
<keyword evidence="2" id="KW-0805">Transcription regulation</keyword>
<dbReference type="EMBL" id="JASJQH010007841">
    <property type="protein sequence ID" value="KAK9701147.1"/>
    <property type="molecule type" value="Genomic_DNA"/>
</dbReference>
<keyword evidence="4" id="KW-0804">Transcription</keyword>
<comment type="caution">
    <text evidence="11">The sequence shown here is derived from an EMBL/GenBank/DDBJ whole genome shotgun (WGS) entry which is preliminary data.</text>
</comment>
<evidence type="ECO:0000256" key="3">
    <source>
        <dbReference type="ARBA" id="ARBA00023117"/>
    </source>
</evidence>
<sequence>MGSKKEATPKRLKISLKVPAAKHIPTEHSEQSSKNSDLSDVSSFWSDEEEDERSEKEIYTEIPSYGSGKKRKLNLLEDISGNATNSSDSSDSEEENIHLDGGMDLGRKNSLIDVKEEPSEATFKQRKSSQSPDKNGIHARISLKSTGSKPFGNSMSNKLSQAVKHKELNSTLHKLLESFIKKDAYGFFLEPVDTSVVTDYRDVIKNPMDFGTIGKKIEKKFYRSLDEFKSDFELVCNNAKTYNGPETMYYKNAHKIWQYGLRAIEKERPNVMIERLSPKLDDDVDVEGLINDSHGLRNVEVSTEIPRSQQELGFNAESSRSQTPMKIPAQRGRKPSAKSAIPKRLFDGQFKYSFRGDGSLDPGADLDSFIPSISLCPEVPNLTVITSFSNPFTENVFKRASFLDYGPFATLGPAPPPVSNERTSFLFNTYGDERGFAYSQSIQEFMKDTGGNLENYCQDTLNNLTKGAHNIVNKVQEIIEKRHDSPHDSTVVGTLETGLGNVDVLEEIKRLERLPKLRQEIGELEQWRKQIIDLDALFKESDWKQPEVFSTRLDQAALQSLLDKNKEEIKELIASPPATPSNMETAAPSENSASSTNLEASVNVNAIPSSNNPLSPTLPSAGSIITSTPPTMNSTSNGLAQVSVSENNTTSASQTKELLQEKVRLRLFQLARCAPTTEITTQRPILRPGASVVSPITMTRTVQGLPTTPTNIKVAPRIPKPLSANPTPTKTNKPSKRHDPDKPQLKCANCGTSDTPGWRAGETPDTKLCNACGLYFAKNKTHRPSHLWNR</sequence>
<dbReference type="InterPro" id="IPR001487">
    <property type="entry name" value="Bromodomain"/>
</dbReference>
<keyword evidence="3 6" id="KW-0103">Bromodomain</keyword>
<dbReference type="Proteomes" id="UP001479436">
    <property type="component" value="Unassembled WGS sequence"/>
</dbReference>
<dbReference type="SUPFAM" id="SSF47370">
    <property type="entry name" value="Bromodomain"/>
    <property type="match status" value="1"/>
</dbReference>
<dbReference type="PANTHER" id="PTHR22881:SF27">
    <property type="entry name" value="BROMODOMAIN CONTAINING 7_9"/>
    <property type="match status" value="1"/>
</dbReference>
<dbReference type="SUPFAM" id="SSF57716">
    <property type="entry name" value="Glucocorticoid receptor-like (DNA-binding domain)"/>
    <property type="match status" value="1"/>
</dbReference>
<name>A0ABR2VTQ0_9FUNG</name>
<dbReference type="PROSITE" id="PS50114">
    <property type="entry name" value="GATA_ZN_FINGER_2"/>
    <property type="match status" value="1"/>
</dbReference>
<feature type="region of interest" description="Disordered" evidence="8">
    <location>
        <begin position="702"/>
        <end position="761"/>
    </location>
</feature>
<dbReference type="InterPro" id="IPR013088">
    <property type="entry name" value="Znf_NHR/GATA"/>
</dbReference>
<dbReference type="Pfam" id="PF12024">
    <property type="entry name" value="DUF3512"/>
    <property type="match status" value="1"/>
</dbReference>
<dbReference type="InterPro" id="IPR051831">
    <property type="entry name" value="Bromodomain_contain_prot"/>
</dbReference>
<organism evidence="11 12">
    <name type="scientific">Basidiobolus ranarum</name>
    <dbReference type="NCBI Taxonomy" id="34480"/>
    <lineage>
        <taxon>Eukaryota</taxon>
        <taxon>Fungi</taxon>
        <taxon>Fungi incertae sedis</taxon>
        <taxon>Zoopagomycota</taxon>
        <taxon>Entomophthoromycotina</taxon>
        <taxon>Basidiobolomycetes</taxon>
        <taxon>Basidiobolales</taxon>
        <taxon>Basidiobolaceae</taxon>
        <taxon>Basidiobolus</taxon>
    </lineage>
</organism>
<dbReference type="SMART" id="SM00401">
    <property type="entry name" value="ZnF_GATA"/>
    <property type="match status" value="1"/>
</dbReference>
<evidence type="ECO:0000256" key="4">
    <source>
        <dbReference type="ARBA" id="ARBA00023163"/>
    </source>
</evidence>
<comment type="subcellular location">
    <subcellularLocation>
        <location evidence="1">Nucleus</location>
    </subcellularLocation>
</comment>
<feature type="domain" description="Bromo" evidence="9">
    <location>
        <begin position="188"/>
        <end position="250"/>
    </location>
</feature>
<evidence type="ECO:0000256" key="1">
    <source>
        <dbReference type="ARBA" id="ARBA00004123"/>
    </source>
</evidence>
<dbReference type="Pfam" id="PF00439">
    <property type="entry name" value="Bromodomain"/>
    <property type="match status" value="1"/>
</dbReference>
<feature type="region of interest" description="Disordered" evidence="8">
    <location>
        <begin position="1"/>
        <end position="64"/>
    </location>
</feature>